<dbReference type="InterPro" id="IPR051678">
    <property type="entry name" value="AGP_Transferase"/>
</dbReference>
<evidence type="ECO:0000313" key="3">
    <source>
        <dbReference type="EMBL" id="KAK5989251.1"/>
    </source>
</evidence>
<dbReference type="Pfam" id="PF01636">
    <property type="entry name" value="APH"/>
    <property type="match status" value="1"/>
</dbReference>
<reference evidence="3 4" key="1">
    <citation type="submission" date="2024-01" db="EMBL/GenBank/DDBJ databases">
        <title>Complete genome of Cladobotryum mycophilum ATHUM6906.</title>
        <authorList>
            <person name="Christinaki A.C."/>
            <person name="Myridakis A.I."/>
            <person name="Kouvelis V.N."/>
        </authorList>
    </citation>
    <scope>NUCLEOTIDE SEQUENCE [LARGE SCALE GENOMIC DNA]</scope>
    <source>
        <strain evidence="3 4">ATHUM6906</strain>
    </source>
</reference>
<accession>A0ABR0SBN8</accession>
<organism evidence="3 4">
    <name type="scientific">Cladobotryum mycophilum</name>
    <dbReference type="NCBI Taxonomy" id="491253"/>
    <lineage>
        <taxon>Eukaryota</taxon>
        <taxon>Fungi</taxon>
        <taxon>Dikarya</taxon>
        <taxon>Ascomycota</taxon>
        <taxon>Pezizomycotina</taxon>
        <taxon>Sordariomycetes</taxon>
        <taxon>Hypocreomycetidae</taxon>
        <taxon>Hypocreales</taxon>
        <taxon>Hypocreaceae</taxon>
        <taxon>Cladobotryum</taxon>
    </lineage>
</organism>
<dbReference type="EMBL" id="JAVFKD010000015">
    <property type="protein sequence ID" value="KAK5989251.1"/>
    <property type="molecule type" value="Genomic_DNA"/>
</dbReference>
<evidence type="ECO:0000313" key="4">
    <source>
        <dbReference type="Proteomes" id="UP001338125"/>
    </source>
</evidence>
<dbReference type="PANTHER" id="PTHR21310">
    <property type="entry name" value="AMINOGLYCOSIDE PHOSPHOTRANSFERASE-RELATED-RELATED"/>
    <property type="match status" value="1"/>
</dbReference>
<name>A0ABR0SBN8_9HYPO</name>
<dbReference type="SUPFAM" id="SSF56112">
    <property type="entry name" value="Protein kinase-like (PK-like)"/>
    <property type="match status" value="1"/>
</dbReference>
<comment type="caution">
    <text evidence="3">The sequence shown here is derived from an EMBL/GenBank/DDBJ whole genome shotgun (WGS) entry which is preliminary data.</text>
</comment>
<evidence type="ECO:0000256" key="1">
    <source>
        <dbReference type="SAM" id="MobiDB-lite"/>
    </source>
</evidence>
<feature type="compositionally biased region" description="Basic and acidic residues" evidence="1">
    <location>
        <begin position="116"/>
        <end position="133"/>
    </location>
</feature>
<feature type="region of interest" description="Disordered" evidence="1">
    <location>
        <begin position="1"/>
        <end position="138"/>
    </location>
</feature>
<dbReference type="InterPro" id="IPR011009">
    <property type="entry name" value="Kinase-like_dom_sf"/>
</dbReference>
<dbReference type="Gene3D" id="3.90.1200.10">
    <property type="match status" value="1"/>
</dbReference>
<dbReference type="PANTHER" id="PTHR21310:SF58">
    <property type="entry name" value="AMINOGLYCOSIDE PHOSPHOTRANSFERASE DOMAIN-CONTAINING PROTEIN"/>
    <property type="match status" value="1"/>
</dbReference>
<proteinExistence type="predicted"/>
<sequence>MASPKKVKASVAPVTTGHDSPDRMEGMNPERVLRLRRNPTPKDDEPSDQEVAGSAPQKTGANCQTLGAGPPRSSSSRDESSSQSSKTNDQSVMLVKRPRIAGAPTPVLARAKRSHSRLEDGEDSPQKGHEKAPSPRAKFHSKYLESLLHYHRFQLTVKPSPTKNGAPAPLTCDRLITNAGLLLNEMIRSQTSIPMLPFPSSAGDGRRFDQTIRGQMLDAIWRDLTPTSKYSIARQLRKIVTAMREVSPDNKVPLLGSVSSGPYTIMLDKHRKNTHWVIRSQATHSDFIDFLQLSFQPTVPRAVSTTLARQFRASYSLVLSHGELGPRHIIVDNSKIVAILGWNCAGWYPEWWDYVKFFETASRRENQDWYDYAGEIFQDTYPTELAAYQGFARCQKP</sequence>
<keyword evidence="4" id="KW-1185">Reference proteome</keyword>
<gene>
    <name evidence="3" type="ORF">PT974_10757</name>
</gene>
<dbReference type="InterPro" id="IPR002575">
    <property type="entry name" value="Aminoglycoside_PTrfase"/>
</dbReference>
<feature type="domain" description="Aminoglycoside phosphotransferase" evidence="2">
    <location>
        <begin position="271"/>
        <end position="378"/>
    </location>
</feature>
<evidence type="ECO:0000259" key="2">
    <source>
        <dbReference type="Pfam" id="PF01636"/>
    </source>
</evidence>
<dbReference type="Proteomes" id="UP001338125">
    <property type="component" value="Unassembled WGS sequence"/>
</dbReference>
<protein>
    <recommendedName>
        <fullName evidence="2">Aminoglycoside phosphotransferase domain-containing protein</fullName>
    </recommendedName>
</protein>
<feature type="compositionally biased region" description="Polar residues" evidence="1">
    <location>
        <begin position="56"/>
        <end position="65"/>
    </location>
</feature>